<dbReference type="AlphaFoldDB" id="A0A0A9GVB2"/>
<sequence length="62" mass="6659">MRSVNHRTLSAASPPCRGFHRRRMGASPPTPSAARGAPPPASVRAPARARGRTPRWCGGEER</sequence>
<feature type="compositionally biased region" description="Polar residues" evidence="1">
    <location>
        <begin position="1"/>
        <end position="11"/>
    </location>
</feature>
<feature type="compositionally biased region" description="Low complexity" evidence="1">
    <location>
        <begin position="32"/>
        <end position="46"/>
    </location>
</feature>
<feature type="region of interest" description="Disordered" evidence="1">
    <location>
        <begin position="1"/>
        <end position="62"/>
    </location>
</feature>
<evidence type="ECO:0000256" key="1">
    <source>
        <dbReference type="SAM" id="MobiDB-lite"/>
    </source>
</evidence>
<reference evidence="2" key="1">
    <citation type="submission" date="2014-09" db="EMBL/GenBank/DDBJ databases">
        <authorList>
            <person name="Magalhaes I.L.F."/>
            <person name="Oliveira U."/>
            <person name="Santos F.R."/>
            <person name="Vidigal T.H.D.A."/>
            <person name="Brescovit A.D."/>
            <person name="Santos A.J."/>
        </authorList>
    </citation>
    <scope>NUCLEOTIDE SEQUENCE</scope>
    <source>
        <tissue evidence="2">Shoot tissue taken approximately 20 cm above the soil surface</tissue>
    </source>
</reference>
<proteinExistence type="predicted"/>
<name>A0A0A9GVB2_ARUDO</name>
<reference evidence="2" key="2">
    <citation type="journal article" date="2015" name="Data Brief">
        <title>Shoot transcriptome of the giant reed, Arundo donax.</title>
        <authorList>
            <person name="Barrero R.A."/>
            <person name="Guerrero F.D."/>
            <person name="Moolhuijzen P."/>
            <person name="Goolsby J.A."/>
            <person name="Tidwell J."/>
            <person name="Bellgard S.E."/>
            <person name="Bellgard M.I."/>
        </authorList>
    </citation>
    <scope>NUCLEOTIDE SEQUENCE</scope>
    <source>
        <tissue evidence="2">Shoot tissue taken approximately 20 cm above the soil surface</tissue>
    </source>
</reference>
<evidence type="ECO:0000313" key="2">
    <source>
        <dbReference type="EMBL" id="JAE28482.1"/>
    </source>
</evidence>
<protein>
    <submittedName>
        <fullName evidence="2">Uncharacterized protein</fullName>
    </submittedName>
</protein>
<dbReference type="EMBL" id="GBRH01169414">
    <property type="protein sequence ID" value="JAE28482.1"/>
    <property type="molecule type" value="Transcribed_RNA"/>
</dbReference>
<accession>A0A0A9GVB2</accession>
<organism evidence="2">
    <name type="scientific">Arundo donax</name>
    <name type="common">Giant reed</name>
    <name type="synonym">Donax arundinaceus</name>
    <dbReference type="NCBI Taxonomy" id="35708"/>
    <lineage>
        <taxon>Eukaryota</taxon>
        <taxon>Viridiplantae</taxon>
        <taxon>Streptophyta</taxon>
        <taxon>Embryophyta</taxon>
        <taxon>Tracheophyta</taxon>
        <taxon>Spermatophyta</taxon>
        <taxon>Magnoliopsida</taxon>
        <taxon>Liliopsida</taxon>
        <taxon>Poales</taxon>
        <taxon>Poaceae</taxon>
        <taxon>PACMAD clade</taxon>
        <taxon>Arundinoideae</taxon>
        <taxon>Arundineae</taxon>
        <taxon>Arundo</taxon>
    </lineage>
</organism>